<dbReference type="PRINTS" id="PR00154">
    <property type="entry name" value="AMPBINDING"/>
</dbReference>
<evidence type="ECO:0000256" key="1">
    <source>
        <dbReference type="ARBA" id="ARBA00022741"/>
    </source>
</evidence>
<reference evidence="4 5" key="1">
    <citation type="submission" date="2018-06" db="EMBL/GenBank/DDBJ databases">
        <title>Genomic Encyclopedia of Type Strains, Phase IV (KMG-IV): sequencing the most valuable type-strain genomes for metagenomic binning, comparative biology and taxonomic classification.</title>
        <authorList>
            <person name="Goeker M."/>
        </authorList>
    </citation>
    <scope>NUCLEOTIDE SEQUENCE [LARGE SCALE GENOMIC DNA]</scope>
    <source>
        <strain evidence="4 5">DSM 24032</strain>
    </source>
</reference>
<accession>A0A395JS29</accession>
<dbReference type="RefSeq" id="WP_211316822.1">
    <property type="nucleotide sequence ID" value="NZ_QNRT01000001.1"/>
</dbReference>
<dbReference type="InterPro" id="IPR020845">
    <property type="entry name" value="AMP-binding_CS"/>
</dbReference>
<keyword evidence="2" id="KW-0067">ATP-binding</keyword>
<dbReference type="SUPFAM" id="SSF56801">
    <property type="entry name" value="Acetyl-CoA synthetase-like"/>
    <property type="match status" value="1"/>
</dbReference>
<dbReference type="PANTHER" id="PTHR43272:SF33">
    <property type="entry name" value="AMP-BINDING DOMAIN-CONTAINING PROTEIN-RELATED"/>
    <property type="match status" value="1"/>
</dbReference>
<organism evidence="4 5">
    <name type="scientific">Arenicella xantha</name>
    <dbReference type="NCBI Taxonomy" id="644221"/>
    <lineage>
        <taxon>Bacteria</taxon>
        <taxon>Pseudomonadati</taxon>
        <taxon>Pseudomonadota</taxon>
        <taxon>Gammaproteobacteria</taxon>
        <taxon>Arenicellales</taxon>
        <taxon>Arenicellaceae</taxon>
        <taxon>Arenicella</taxon>
    </lineage>
</organism>
<dbReference type="InterPro" id="IPR020459">
    <property type="entry name" value="AMP-binding"/>
</dbReference>
<dbReference type="AlphaFoldDB" id="A0A395JS29"/>
<evidence type="ECO:0000256" key="2">
    <source>
        <dbReference type="ARBA" id="ARBA00022840"/>
    </source>
</evidence>
<dbReference type="CDD" id="cd05907">
    <property type="entry name" value="VL_LC_FACS_like"/>
    <property type="match status" value="1"/>
</dbReference>
<dbReference type="GO" id="GO:0016020">
    <property type="term" value="C:membrane"/>
    <property type="evidence" value="ECO:0007669"/>
    <property type="project" value="TreeGrafter"/>
</dbReference>
<evidence type="ECO:0000259" key="3">
    <source>
        <dbReference type="Pfam" id="PF00501"/>
    </source>
</evidence>
<dbReference type="PANTHER" id="PTHR43272">
    <property type="entry name" value="LONG-CHAIN-FATTY-ACID--COA LIGASE"/>
    <property type="match status" value="1"/>
</dbReference>
<sequence>MPHTEPKIYVQHPDDALVNDTALDVINCHDATTLDQLFRERVRRSSNKVAYRYYQDKQWQSITWAGLASEVERWQVAFREAGLQKSDRVAICYRNSVEWVVFDQAALRLGLVVVPLYTQDRADNIAYVIGNAGAKIVLFADTEIWLQVLDTDEDTSCVERVLVMRGAELGKVKLVDNWLPEHGRHFERGLAKADDLASIVYTSGTTGRPKGVMLSHRNMLSNAYSGMRSVPLHPDDCLLSFLPLSHTLERTVGYYAAMMSASEVAFNRSIPELADDLREIKPTVMISVPRIFERVHNKIYAGLAEQSSFKRWLFQAAVRVGWARFQTQQGIRSWSLSQLLHPLLDALVANTIRSKLGGRLRFVIVGGAPLSETVAKTFISMGVPLLQGYGLTESSPVVSVNTPSRNRPDSIGMLLRGVAAKLMDGDELWVRGENVMMGYWDNPSATSETLVVDGDQRWLRTGDCASIDDDGFLRITGRIKDILVLANGEKVPPSDIEGAISRDPIFEQVLVVGEGKSFLSALVYLNPKLYQALCDTHGQNVADAPSVSVQDDLLARIAQQMDDFPGYAKIRKVALSDQEWTVESGLLTPTLKIKRPKVLAQYQSKIDELYAGHGVHGE</sequence>
<dbReference type="Pfam" id="PF23562">
    <property type="entry name" value="AMP-binding_C_3"/>
    <property type="match status" value="1"/>
</dbReference>
<dbReference type="EMBL" id="QNRT01000001">
    <property type="protein sequence ID" value="RBP53142.1"/>
    <property type="molecule type" value="Genomic_DNA"/>
</dbReference>
<dbReference type="InterPro" id="IPR042099">
    <property type="entry name" value="ANL_N_sf"/>
</dbReference>
<name>A0A395JS29_9GAMM</name>
<dbReference type="InterPro" id="IPR000873">
    <property type="entry name" value="AMP-dep_synth/lig_dom"/>
</dbReference>
<dbReference type="InParanoid" id="A0A395JS29"/>
<comment type="caution">
    <text evidence="4">The sequence shown here is derived from an EMBL/GenBank/DDBJ whole genome shotgun (WGS) entry which is preliminary data.</text>
</comment>
<keyword evidence="5" id="KW-1185">Reference proteome</keyword>
<dbReference type="Proteomes" id="UP000253083">
    <property type="component" value="Unassembled WGS sequence"/>
</dbReference>
<dbReference type="GO" id="GO:0004467">
    <property type="term" value="F:long-chain fatty acid-CoA ligase activity"/>
    <property type="evidence" value="ECO:0007669"/>
    <property type="project" value="TreeGrafter"/>
</dbReference>
<dbReference type="Gene3D" id="3.40.50.12780">
    <property type="entry name" value="N-terminal domain of ligase-like"/>
    <property type="match status" value="1"/>
</dbReference>
<gene>
    <name evidence="4" type="ORF">DFR28_101527</name>
</gene>
<keyword evidence="1" id="KW-0547">Nucleotide-binding</keyword>
<feature type="domain" description="AMP-dependent synthetase/ligase" evidence="3">
    <location>
        <begin position="38"/>
        <end position="440"/>
    </location>
</feature>
<evidence type="ECO:0000313" key="5">
    <source>
        <dbReference type="Proteomes" id="UP000253083"/>
    </source>
</evidence>
<protein>
    <submittedName>
        <fullName evidence="4">Long-chain acyl-CoA synthetase</fullName>
    </submittedName>
</protein>
<dbReference type="GO" id="GO:0005524">
    <property type="term" value="F:ATP binding"/>
    <property type="evidence" value="ECO:0007669"/>
    <property type="project" value="UniProtKB-KW"/>
</dbReference>
<dbReference type="Pfam" id="PF00501">
    <property type="entry name" value="AMP-binding"/>
    <property type="match status" value="1"/>
</dbReference>
<dbReference type="PROSITE" id="PS00455">
    <property type="entry name" value="AMP_BINDING"/>
    <property type="match status" value="1"/>
</dbReference>
<evidence type="ECO:0000313" key="4">
    <source>
        <dbReference type="EMBL" id="RBP53142.1"/>
    </source>
</evidence>
<proteinExistence type="predicted"/>